<keyword evidence="1" id="KW-0479">Metal-binding</keyword>
<gene>
    <name evidence="4" type="ORF">K8V70_02525</name>
</gene>
<feature type="coiled-coil region" evidence="2">
    <location>
        <begin position="84"/>
        <end position="111"/>
    </location>
</feature>
<dbReference type="AlphaFoldDB" id="A0A921IVE2"/>
<dbReference type="GO" id="GO:0008270">
    <property type="term" value="F:zinc ion binding"/>
    <property type="evidence" value="ECO:0007669"/>
    <property type="project" value="UniProtKB-KW"/>
</dbReference>
<dbReference type="PROSITE" id="PS50966">
    <property type="entry name" value="ZF_SWIM"/>
    <property type="match status" value="1"/>
</dbReference>
<dbReference type="RefSeq" id="WP_273189051.1">
    <property type="nucleotide sequence ID" value="NZ_DYUZ01000009.1"/>
</dbReference>
<evidence type="ECO:0000259" key="3">
    <source>
        <dbReference type="PROSITE" id="PS50966"/>
    </source>
</evidence>
<evidence type="ECO:0000313" key="5">
    <source>
        <dbReference type="Proteomes" id="UP000753256"/>
    </source>
</evidence>
<sequence length="147" mass="17074">MQLLSILRMASGASLWRGLDYVEQGRVKNLRPDGKGVFDAEVEGTANLPYTVHVDTMHVRQSYCDCPHAAGTRRICKHMVATVFAAYSQQIDAFKWEVEQAELEYKREEAVHRAELVRYVNSLKKDELRKALLDALIELEERHDRWW</sequence>
<accession>A0A921IVE2</accession>
<reference evidence="4" key="2">
    <citation type="submission" date="2021-09" db="EMBL/GenBank/DDBJ databases">
        <authorList>
            <person name="Gilroy R."/>
        </authorList>
    </citation>
    <scope>NUCLEOTIDE SEQUENCE</scope>
    <source>
        <strain evidence="4">ChiHjej13B12-9602</strain>
    </source>
</reference>
<evidence type="ECO:0000256" key="2">
    <source>
        <dbReference type="SAM" id="Coils"/>
    </source>
</evidence>
<evidence type="ECO:0000256" key="1">
    <source>
        <dbReference type="PROSITE-ProRule" id="PRU00325"/>
    </source>
</evidence>
<reference evidence="4" key="1">
    <citation type="journal article" date="2021" name="PeerJ">
        <title>Extensive microbial diversity within the chicken gut microbiome revealed by metagenomics and culture.</title>
        <authorList>
            <person name="Gilroy R."/>
            <person name="Ravi A."/>
            <person name="Getino M."/>
            <person name="Pursley I."/>
            <person name="Horton D.L."/>
            <person name="Alikhan N.F."/>
            <person name="Baker D."/>
            <person name="Gharbi K."/>
            <person name="Hall N."/>
            <person name="Watson M."/>
            <person name="Adriaenssens E.M."/>
            <person name="Foster-Nyarko E."/>
            <person name="Jarju S."/>
            <person name="Secka A."/>
            <person name="Antonio M."/>
            <person name="Oren A."/>
            <person name="Chaudhuri R.R."/>
            <person name="La Ragione R."/>
            <person name="Hildebrand F."/>
            <person name="Pallen M.J."/>
        </authorList>
    </citation>
    <scope>NUCLEOTIDE SEQUENCE</scope>
    <source>
        <strain evidence="4">ChiHjej13B12-9602</strain>
    </source>
</reference>
<keyword evidence="2" id="KW-0175">Coiled coil</keyword>
<dbReference type="InterPro" id="IPR007527">
    <property type="entry name" value="Znf_SWIM"/>
</dbReference>
<comment type="caution">
    <text evidence="4">The sequence shown here is derived from an EMBL/GenBank/DDBJ whole genome shotgun (WGS) entry which is preliminary data.</text>
</comment>
<feature type="domain" description="SWIM-type" evidence="3">
    <location>
        <begin position="50"/>
        <end position="87"/>
    </location>
</feature>
<dbReference type="Proteomes" id="UP000753256">
    <property type="component" value="Unassembled WGS sequence"/>
</dbReference>
<keyword evidence="1" id="KW-0862">Zinc</keyword>
<keyword evidence="1" id="KW-0863">Zinc-finger</keyword>
<organism evidence="4 5">
    <name type="scientific">Enorma phocaeensis</name>
    <dbReference type="NCBI Taxonomy" id="1871019"/>
    <lineage>
        <taxon>Bacteria</taxon>
        <taxon>Bacillati</taxon>
        <taxon>Actinomycetota</taxon>
        <taxon>Coriobacteriia</taxon>
        <taxon>Coriobacteriales</taxon>
        <taxon>Coriobacteriaceae</taxon>
        <taxon>Enorma</taxon>
    </lineage>
</organism>
<dbReference type="EMBL" id="DYUZ01000009">
    <property type="protein sequence ID" value="HJG36727.1"/>
    <property type="molecule type" value="Genomic_DNA"/>
</dbReference>
<name>A0A921IVE2_9ACTN</name>
<evidence type="ECO:0000313" key="4">
    <source>
        <dbReference type="EMBL" id="HJG36727.1"/>
    </source>
</evidence>
<protein>
    <submittedName>
        <fullName evidence="4">SWIM zinc finger family protein</fullName>
    </submittedName>
</protein>
<proteinExistence type="predicted"/>
<dbReference type="Pfam" id="PF04434">
    <property type="entry name" value="SWIM"/>
    <property type="match status" value="1"/>
</dbReference>